<reference evidence="1" key="1">
    <citation type="submission" date="2020-11" db="EMBL/GenBank/DDBJ databases">
        <authorList>
            <person name="Whitehead M."/>
        </authorList>
    </citation>
    <scope>NUCLEOTIDE SEQUENCE</scope>
    <source>
        <strain evidence="1">EGII</strain>
    </source>
</reference>
<accession>A0A811U6Q2</accession>
<dbReference type="EMBL" id="CAJHJT010000001">
    <property type="protein sequence ID" value="CAD6993667.1"/>
    <property type="molecule type" value="Genomic_DNA"/>
</dbReference>
<sequence length="77" mass="8582">KQRQYEQIHCLTALVSCRVHAASDMNAPSSNAGWHQLHCIFNNNPVAGTFTAAPSRIWHLHLRSSIACAPMKICRNV</sequence>
<feature type="non-terminal residue" evidence="1">
    <location>
        <position position="1"/>
    </location>
</feature>
<comment type="caution">
    <text evidence="1">The sequence shown here is derived from an EMBL/GenBank/DDBJ whole genome shotgun (WGS) entry which is preliminary data.</text>
</comment>
<dbReference type="AlphaFoldDB" id="A0A811U6Q2"/>
<organism evidence="1 2">
    <name type="scientific">Ceratitis capitata</name>
    <name type="common">Mediterranean fruit fly</name>
    <name type="synonym">Tephritis capitata</name>
    <dbReference type="NCBI Taxonomy" id="7213"/>
    <lineage>
        <taxon>Eukaryota</taxon>
        <taxon>Metazoa</taxon>
        <taxon>Ecdysozoa</taxon>
        <taxon>Arthropoda</taxon>
        <taxon>Hexapoda</taxon>
        <taxon>Insecta</taxon>
        <taxon>Pterygota</taxon>
        <taxon>Neoptera</taxon>
        <taxon>Endopterygota</taxon>
        <taxon>Diptera</taxon>
        <taxon>Brachycera</taxon>
        <taxon>Muscomorpha</taxon>
        <taxon>Tephritoidea</taxon>
        <taxon>Tephritidae</taxon>
        <taxon>Ceratitis</taxon>
        <taxon>Ceratitis</taxon>
    </lineage>
</organism>
<protein>
    <submittedName>
        <fullName evidence="1">(Mediterranean fruit fly) hypothetical protein</fullName>
    </submittedName>
</protein>
<name>A0A811U6Q2_CERCA</name>
<dbReference type="Proteomes" id="UP000606786">
    <property type="component" value="Unassembled WGS sequence"/>
</dbReference>
<gene>
    <name evidence="1" type="ORF">CCAP1982_LOCUS2473</name>
</gene>
<evidence type="ECO:0000313" key="2">
    <source>
        <dbReference type="Proteomes" id="UP000606786"/>
    </source>
</evidence>
<proteinExistence type="predicted"/>
<evidence type="ECO:0000313" key="1">
    <source>
        <dbReference type="EMBL" id="CAD6993667.1"/>
    </source>
</evidence>
<keyword evidence="2" id="KW-1185">Reference proteome</keyword>